<keyword evidence="1" id="KW-0472">Membrane</keyword>
<dbReference type="EnsemblPlants" id="MELO3C031653.2.1">
    <property type="protein sequence ID" value="MELO3C031653.2.1"/>
    <property type="gene ID" value="MELO3C031653.2"/>
</dbReference>
<name>A0A9I9EBZ0_CUCME</name>
<sequence length="43" mass="4768">MKLGLRQGAGEGKPLPLYSELGLVLLSLFIHCLVLLVLRITEY</sequence>
<dbReference type="AlphaFoldDB" id="A0A9I9EBZ0"/>
<organism evidence="2">
    <name type="scientific">Cucumis melo</name>
    <name type="common">Muskmelon</name>
    <dbReference type="NCBI Taxonomy" id="3656"/>
    <lineage>
        <taxon>Eukaryota</taxon>
        <taxon>Viridiplantae</taxon>
        <taxon>Streptophyta</taxon>
        <taxon>Embryophyta</taxon>
        <taxon>Tracheophyta</taxon>
        <taxon>Spermatophyta</taxon>
        <taxon>Magnoliopsida</taxon>
        <taxon>eudicotyledons</taxon>
        <taxon>Gunneridae</taxon>
        <taxon>Pentapetalae</taxon>
        <taxon>rosids</taxon>
        <taxon>fabids</taxon>
        <taxon>Cucurbitales</taxon>
        <taxon>Cucurbitaceae</taxon>
        <taxon>Benincaseae</taxon>
        <taxon>Cucumis</taxon>
    </lineage>
</organism>
<accession>A0A9I9EBZ0</accession>
<evidence type="ECO:0000313" key="2">
    <source>
        <dbReference type="EnsemblPlants" id="MELO3C031653.2.1"/>
    </source>
</evidence>
<keyword evidence="1" id="KW-1133">Transmembrane helix</keyword>
<feature type="transmembrane region" description="Helical" evidence="1">
    <location>
        <begin position="21"/>
        <end position="40"/>
    </location>
</feature>
<keyword evidence="1" id="KW-0812">Transmembrane</keyword>
<reference evidence="2" key="1">
    <citation type="submission" date="2023-03" db="UniProtKB">
        <authorList>
            <consortium name="EnsemblPlants"/>
        </authorList>
    </citation>
    <scope>IDENTIFICATION</scope>
</reference>
<proteinExistence type="predicted"/>
<evidence type="ECO:0000256" key="1">
    <source>
        <dbReference type="SAM" id="Phobius"/>
    </source>
</evidence>
<dbReference type="Gramene" id="MELO3C031653.2.1">
    <property type="protein sequence ID" value="MELO3C031653.2.1"/>
    <property type="gene ID" value="MELO3C031653.2"/>
</dbReference>
<protein>
    <submittedName>
        <fullName evidence="2">Uncharacterized protein</fullName>
    </submittedName>
</protein>